<dbReference type="InterPro" id="IPR016035">
    <property type="entry name" value="Acyl_Trfase/lysoPLipase"/>
</dbReference>
<dbReference type="PANTHER" id="PTHR24185">
    <property type="entry name" value="CALCIUM-INDEPENDENT PHOSPHOLIPASE A2-GAMMA"/>
    <property type="match status" value="1"/>
</dbReference>
<name>A0A8H3DTF3_9AGAM</name>
<accession>A0A8H3DTF3</accession>
<dbReference type="GO" id="GO:0046486">
    <property type="term" value="P:glycerolipid metabolic process"/>
    <property type="evidence" value="ECO:0007669"/>
    <property type="project" value="UniProtKB-ARBA"/>
</dbReference>
<dbReference type="InterPro" id="IPR002641">
    <property type="entry name" value="PNPLA_dom"/>
</dbReference>
<comment type="caution">
    <text evidence="6">The sequence shown here is derived from an EMBL/GenBank/DDBJ whole genome shotgun (WGS) entry which is preliminary data.</text>
</comment>
<organism evidence="6 7">
    <name type="scientific">Rhizoctonia solani</name>
    <dbReference type="NCBI Taxonomy" id="456999"/>
    <lineage>
        <taxon>Eukaryota</taxon>
        <taxon>Fungi</taxon>
        <taxon>Dikarya</taxon>
        <taxon>Basidiomycota</taxon>
        <taxon>Agaricomycotina</taxon>
        <taxon>Agaricomycetes</taxon>
        <taxon>Cantharellales</taxon>
        <taxon>Ceratobasidiaceae</taxon>
        <taxon>Rhizoctonia</taxon>
    </lineage>
</organism>
<dbReference type="EMBL" id="CAJMXA010004198">
    <property type="protein sequence ID" value="CAE6536804.1"/>
    <property type="molecule type" value="Genomic_DNA"/>
</dbReference>
<dbReference type="Pfam" id="PF01734">
    <property type="entry name" value="Patatin"/>
    <property type="match status" value="1"/>
</dbReference>
<feature type="domain" description="PNPLA" evidence="5">
    <location>
        <begin position="13"/>
        <end position="219"/>
    </location>
</feature>
<reference evidence="6" key="1">
    <citation type="submission" date="2021-01" db="EMBL/GenBank/DDBJ databases">
        <authorList>
            <person name="Kaushik A."/>
        </authorList>
    </citation>
    <scope>NUCLEOTIDE SEQUENCE</scope>
    <source>
        <strain evidence="6">AG6-10EEA</strain>
    </source>
</reference>
<sequence length="259" mass="27875">MSNEDMPRGLNILCIDGAGARGLSSLIVLQEAMNRLGGLSVGNMGLKPADCFDVITGSGTGGLSACMIGRLRVPLDSAIQKYAKLIEEVFADKKVIRASGPSAYKGTKLRGALQQIIAKSGNHGEKMEEEEPLECCKTIVFAMSKHNMNAGLPTMLRPYRVTANRGPDCTILDALYATMAHPNLSKDIETREGALQRCQVRRASRFRKCPAPTPVYTGRKVEAKQIIGCILENGDEHPICVIYGLGGSGKTQLALKVVE</sequence>
<gene>
    <name evidence="6" type="ORF">RDB_LOCUS181966</name>
</gene>
<evidence type="ECO:0000313" key="6">
    <source>
        <dbReference type="EMBL" id="CAE6536804.1"/>
    </source>
</evidence>
<dbReference type="PANTHER" id="PTHR24185:SF1">
    <property type="entry name" value="CALCIUM-INDEPENDENT PHOSPHOLIPASE A2-GAMMA"/>
    <property type="match status" value="1"/>
</dbReference>
<dbReference type="SUPFAM" id="SSF52151">
    <property type="entry name" value="FabD/lysophospholipase-like"/>
    <property type="match status" value="1"/>
</dbReference>
<dbReference type="InterPro" id="IPR027417">
    <property type="entry name" value="P-loop_NTPase"/>
</dbReference>
<evidence type="ECO:0000256" key="2">
    <source>
        <dbReference type="ARBA" id="ARBA00022963"/>
    </source>
</evidence>
<dbReference type="PROSITE" id="PS51635">
    <property type="entry name" value="PNPLA"/>
    <property type="match status" value="1"/>
</dbReference>
<evidence type="ECO:0000256" key="1">
    <source>
        <dbReference type="ARBA" id="ARBA00022801"/>
    </source>
</evidence>
<dbReference type="AlphaFoldDB" id="A0A8H3DTF3"/>
<evidence type="ECO:0000256" key="3">
    <source>
        <dbReference type="ARBA" id="ARBA00023098"/>
    </source>
</evidence>
<feature type="short sequence motif" description="GXGXXG" evidence="4">
    <location>
        <begin position="17"/>
        <end position="22"/>
    </location>
</feature>
<dbReference type="SUPFAM" id="SSF52540">
    <property type="entry name" value="P-loop containing nucleoside triphosphate hydrolases"/>
    <property type="match status" value="1"/>
</dbReference>
<evidence type="ECO:0000256" key="4">
    <source>
        <dbReference type="PROSITE-ProRule" id="PRU01161"/>
    </source>
</evidence>
<evidence type="ECO:0000259" key="5">
    <source>
        <dbReference type="PROSITE" id="PS51635"/>
    </source>
</evidence>
<protein>
    <recommendedName>
        <fullName evidence="5">PNPLA domain-containing protein</fullName>
    </recommendedName>
</protein>
<keyword evidence="2" id="KW-0442">Lipid degradation</keyword>
<dbReference type="Proteomes" id="UP000663853">
    <property type="component" value="Unassembled WGS sequence"/>
</dbReference>
<dbReference type="GO" id="GO:0016042">
    <property type="term" value="P:lipid catabolic process"/>
    <property type="evidence" value="ECO:0007669"/>
    <property type="project" value="UniProtKB-KW"/>
</dbReference>
<proteinExistence type="predicted"/>
<dbReference type="GO" id="GO:0016020">
    <property type="term" value="C:membrane"/>
    <property type="evidence" value="ECO:0007669"/>
    <property type="project" value="TreeGrafter"/>
</dbReference>
<evidence type="ECO:0000313" key="7">
    <source>
        <dbReference type="Proteomes" id="UP000663853"/>
    </source>
</evidence>
<comment type="caution">
    <text evidence="4">Lacks conserved residue(s) required for the propagation of feature annotation.</text>
</comment>
<dbReference type="GO" id="GO:0047499">
    <property type="term" value="F:calcium-independent phospholipase A2 activity"/>
    <property type="evidence" value="ECO:0007669"/>
    <property type="project" value="TreeGrafter"/>
</dbReference>
<dbReference type="GO" id="GO:0019369">
    <property type="term" value="P:arachidonate metabolic process"/>
    <property type="evidence" value="ECO:0007669"/>
    <property type="project" value="TreeGrafter"/>
</dbReference>
<keyword evidence="1" id="KW-0378">Hydrolase</keyword>
<dbReference type="Gene3D" id="3.40.1090.10">
    <property type="entry name" value="Cytosolic phospholipase A2 catalytic domain"/>
    <property type="match status" value="1"/>
</dbReference>
<keyword evidence="3" id="KW-0443">Lipid metabolism</keyword>
<dbReference type="Gene3D" id="3.40.50.300">
    <property type="entry name" value="P-loop containing nucleotide triphosphate hydrolases"/>
    <property type="match status" value="1"/>
</dbReference>